<accession>A0ABX2ZTW4</accession>
<dbReference type="SUPFAM" id="SSF53955">
    <property type="entry name" value="Lysozyme-like"/>
    <property type="match status" value="1"/>
</dbReference>
<comment type="catalytic activity">
    <reaction evidence="14">
        <text>[GlcNAc-(1-&gt;4)-Mur2Ac(oyl-L-Ala-gamma-D-Glu-L-Lys-D-Ala-D-Ala)](n)-di-trans,octa-cis-undecaprenyl diphosphate + beta-D-GlcNAc-(1-&gt;4)-Mur2Ac(oyl-L-Ala-gamma-D-Glu-L-Lys-D-Ala-D-Ala)-di-trans,octa-cis-undecaprenyl diphosphate = [GlcNAc-(1-&gt;4)-Mur2Ac(oyl-L-Ala-gamma-D-Glu-L-Lys-D-Ala-D-Ala)](n+1)-di-trans,octa-cis-undecaprenyl diphosphate + di-trans,octa-cis-undecaprenyl diphosphate + H(+)</text>
        <dbReference type="Rhea" id="RHEA:23708"/>
        <dbReference type="Rhea" id="RHEA-COMP:9602"/>
        <dbReference type="Rhea" id="RHEA-COMP:9603"/>
        <dbReference type="ChEBI" id="CHEBI:15378"/>
        <dbReference type="ChEBI" id="CHEBI:58405"/>
        <dbReference type="ChEBI" id="CHEBI:60033"/>
        <dbReference type="ChEBI" id="CHEBI:78435"/>
        <dbReference type="EC" id="2.4.99.28"/>
    </reaction>
</comment>
<evidence type="ECO:0000256" key="15">
    <source>
        <dbReference type="SAM" id="Phobius"/>
    </source>
</evidence>
<evidence type="ECO:0000313" key="18">
    <source>
        <dbReference type="EMBL" id="ODG91889.1"/>
    </source>
</evidence>
<dbReference type="SUPFAM" id="SSF56601">
    <property type="entry name" value="beta-lactamase/transpeptidase-like"/>
    <property type="match status" value="1"/>
</dbReference>
<dbReference type="Gene3D" id="3.40.710.10">
    <property type="entry name" value="DD-peptidase/beta-lactamase superfamily"/>
    <property type="match status" value="1"/>
</dbReference>
<evidence type="ECO:0000256" key="6">
    <source>
        <dbReference type="ARBA" id="ARBA00022679"/>
    </source>
</evidence>
<proteinExistence type="predicted"/>
<dbReference type="Pfam" id="PF00912">
    <property type="entry name" value="Transgly"/>
    <property type="match status" value="1"/>
</dbReference>
<comment type="caution">
    <text evidence="18">The sequence shown here is derived from an EMBL/GenBank/DDBJ whole genome shotgun (WGS) entry which is preliminary data.</text>
</comment>
<keyword evidence="7" id="KW-0378">Hydrolase</keyword>
<keyword evidence="12" id="KW-0961">Cell wall biogenesis/degradation</keyword>
<dbReference type="InterPro" id="IPR036950">
    <property type="entry name" value="PBP_transglycosylase"/>
</dbReference>
<evidence type="ECO:0000256" key="3">
    <source>
        <dbReference type="ARBA" id="ARBA00022645"/>
    </source>
</evidence>
<keyword evidence="11" id="KW-0511">Multifunctional enzyme</keyword>
<dbReference type="PANTHER" id="PTHR32282:SF11">
    <property type="entry name" value="PENICILLIN-BINDING PROTEIN 1B"/>
    <property type="match status" value="1"/>
</dbReference>
<organism evidence="18 19">
    <name type="scientific">Gottfriedia luciferensis</name>
    <dbReference type="NCBI Taxonomy" id="178774"/>
    <lineage>
        <taxon>Bacteria</taxon>
        <taxon>Bacillati</taxon>
        <taxon>Bacillota</taxon>
        <taxon>Bacilli</taxon>
        <taxon>Bacillales</taxon>
        <taxon>Bacillaceae</taxon>
        <taxon>Gottfriedia</taxon>
    </lineage>
</organism>
<evidence type="ECO:0000256" key="5">
    <source>
        <dbReference type="ARBA" id="ARBA00022676"/>
    </source>
</evidence>
<evidence type="ECO:0000256" key="14">
    <source>
        <dbReference type="ARBA" id="ARBA00049902"/>
    </source>
</evidence>
<evidence type="ECO:0000256" key="1">
    <source>
        <dbReference type="ARBA" id="ARBA00004236"/>
    </source>
</evidence>
<keyword evidence="19" id="KW-1185">Reference proteome</keyword>
<evidence type="ECO:0000256" key="9">
    <source>
        <dbReference type="ARBA" id="ARBA00022984"/>
    </source>
</evidence>
<keyword evidence="5" id="KW-0328">Glycosyltransferase</keyword>
<dbReference type="Gene3D" id="1.10.3810.10">
    <property type="entry name" value="Biosynthetic peptidoglycan transglycosylase-like"/>
    <property type="match status" value="1"/>
</dbReference>
<comment type="subcellular location">
    <subcellularLocation>
        <location evidence="1">Cell membrane</location>
    </subcellularLocation>
</comment>
<keyword evidence="15" id="KW-1133">Transmembrane helix</keyword>
<dbReference type="InterPro" id="IPR012338">
    <property type="entry name" value="Beta-lactam/transpept-like"/>
</dbReference>
<gene>
    <name evidence="18" type="ORF">BED47_05260</name>
</gene>
<dbReference type="InterPro" id="IPR001460">
    <property type="entry name" value="PCN-bd_Tpept"/>
</dbReference>
<dbReference type="PANTHER" id="PTHR32282">
    <property type="entry name" value="BINDING PROTEIN TRANSPEPTIDASE, PUTATIVE-RELATED"/>
    <property type="match status" value="1"/>
</dbReference>
<evidence type="ECO:0000256" key="13">
    <source>
        <dbReference type="ARBA" id="ARBA00034000"/>
    </source>
</evidence>
<evidence type="ECO:0000256" key="12">
    <source>
        <dbReference type="ARBA" id="ARBA00023316"/>
    </source>
</evidence>
<evidence type="ECO:0000256" key="7">
    <source>
        <dbReference type="ARBA" id="ARBA00022801"/>
    </source>
</evidence>
<keyword evidence="10 15" id="KW-0472">Membrane</keyword>
<dbReference type="InterPro" id="IPR001264">
    <property type="entry name" value="Glyco_trans_51"/>
</dbReference>
<evidence type="ECO:0000256" key="10">
    <source>
        <dbReference type="ARBA" id="ARBA00023136"/>
    </source>
</evidence>
<keyword evidence="8" id="KW-0133">Cell shape</keyword>
<dbReference type="NCBIfam" id="TIGR02074">
    <property type="entry name" value="PBP_1a_fam"/>
    <property type="match status" value="1"/>
</dbReference>
<keyword evidence="2" id="KW-1003">Cell membrane</keyword>
<keyword evidence="15" id="KW-0812">Transmembrane</keyword>
<evidence type="ECO:0000256" key="8">
    <source>
        <dbReference type="ARBA" id="ARBA00022960"/>
    </source>
</evidence>
<comment type="catalytic activity">
    <reaction evidence="13">
        <text>Preferential cleavage: (Ac)2-L-Lys-D-Ala-|-D-Ala. Also transpeptidation of peptidyl-alanyl moieties that are N-acyl substituents of D-alanine.</text>
        <dbReference type="EC" id="3.4.16.4"/>
    </reaction>
</comment>
<evidence type="ECO:0000259" key="17">
    <source>
        <dbReference type="Pfam" id="PF00912"/>
    </source>
</evidence>
<name>A0ABX2ZTW4_9BACI</name>
<evidence type="ECO:0000256" key="2">
    <source>
        <dbReference type="ARBA" id="ARBA00022475"/>
    </source>
</evidence>
<sequence length="672" mass="75642">MYNINYSYHWRTLQKVGILLTIISISGTLFLSCVYLFAMTSTKPSLFIESNSSYYDHNQKLISKTKLLQNRKTLKIADVPPIAINSILVSEDRNFFHHHGFDLKRMGSAILINITKGQYAQGGSTITQQLAKNLYLSQQKTLNRKLKEAYLTMRLESAYSKNKILEAYLNTIYFGHGIYGLETAANTFLGKETNELTIGESTFLLSIPANPSKYDPYVHFSSIKKRQQRILSALEQNKLINSKSVKNAIDETIKLKPIKHNSNSSFTSYFQQSVQKEITASIGQSINNNGSQIYTTFNPAIQKHIDQAFDQYIRPKPDLQASVVVLNSQTGEVLGMTGGREKGQFLFNRAIASKRQVGSTIKPILYYSALENGYTPSTRLQSKPTIFHFENGDSYSPKNSGNLYAHGSITLAKAIAVSDNIYAVKTQQAVGADEFIKAQKLFHLNTPNNKLPSMALGTQDASLLDMTRAYALIANNGKEVIPHFVKEIKTQTGKTLYKEKFDEKQRLDKDQTIILKQLMNGMFNTSFSSYLPVTGTSIIPELSKDYYGKTGTTKTDSWMIGFHSNLIVGVWVGYDHSKNLTVEESSLSKKVWASVMTNLLDKNIDTKLPNDLVKVAVDEKTGLLFKEGCGDKVSLYFRKGTQPTKPCMNKKINQKHKKENKDSKPWYSQYLL</sequence>
<reference evidence="18 19" key="1">
    <citation type="submission" date="2016-07" db="EMBL/GenBank/DDBJ databases">
        <authorList>
            <person name="Townsley L."/>
            <person name="Shank E.A."/>
        </authorList>
    </citation>
    <scope>NUCLEOTIDE SEQUENCE [LARGE SCALE GENOMIC DNA]</scope>
    <source>
        <strain evidence="18 19">CH01</strain>
    </source>
</reference>
<keyword evidence="3" id="KW-0121">Carboxypeptidase</keyword>
<feature type="transmembrane region" description="Helical" evidence="15">
    <location>
        <begin position="16"/>
        <end position="38"/>
    </location>
</feature>
<dbReference type="InterPro" id="IPR023346">
    <property type="entry name" value="Lysozyme-like_dom_sf"/>
</dbReference>
<evidence type="ECO:0008006" key="20">
    <source>
        <dbReference type="Google" id="ProtNLM"/>
    </source>
</evidence>
<keyword evidence="4" id="KW-0645">Protease</keyword>
<protein>
    <recommendedName>
        <fullName evidence="20">Penicillin-insensitive transglycosylase</fullName>
    </recommendedName>
</protein>
<keyword evidence="9" id="KW-0573">Peptidoglycan synthesis</keyword>
<feature type="domain" description="Glycosyl transferase family 51" evidence="17">
    <location>
        <begin position="60"/>
        <end position="234"/>
    </location>
</feature>
<evidence type="ECO:0000256" key="4">
    <source>
        <dbReference type="ARBA" id="ARBA00022670"/>
    </source>
</evidence>
<evidence type="ECO:0000313" key="19">
    <source>
        <dbReference type="Proteomes" id="UP000094580"/>
    </source>
</evidence>
<dbReference type="InterPro" id="IPR050396">
    <property type="entry name" value="Glycosyltr_51/Transpeptidase"/>
</dbReference>
<dbReference type="EMBL" id="MDKC01000013">
    <property type="protein sequence ID" value="ODG91889.1"/>
    <property type="molecule type" value="Genomic_DNA"/>
</dbReference>
<feature type="domain" description="Penicillin-binding protein transpeptidase" evidence="16">
    <location>
        <begin position="322"/>
        <end position="576"/>
    </location>
</feature>
<dbReference type="RefSeq" id="WP_069033702.1">
    <property type="nucleotide sequence ID" value="NZ_MDKC01000013.1"/>
</dbReference>
<evidence type="ECO:0000256" key="11">
    <source>
        <dbReference type="ARBA" id="ARBA00023268"/>
    </source>
</evidence>
<dbReference type="Proteomes" id="UP000094580">
    <property type="component" value="Unassembled WGS sequence"/>
</dbReference>
<keyword evidence="6" id="KW-0808">Transferase</keyword>
<evidence type="ECO:0000259" key="16">
    <source>
        <dbReference type="Pfam" id="PF00905"/>
    </source>
</evidence>
<dbReference type="Pfam" id="PF00905">
    <property type="entry name" value="Transpeptidase"/>
    <property type="match status" value="1"/>
</dbReference>